<evidence type="ECO:0000256" key="1">
    <source>
        <dbReference type="ARBA" id="ARBA00022692"/>
    </source>
</evidence>
<feature type="transmembrane region" description="Helical" evidence="3">
    <location>
        <begin position="103"/>
        <end position="122"/>
    </location>
</feature>
<evidence type="ECO:0000313" key="5">
    <source>
        <dbReference type="Proteomes" id="UP000030001"/>
    </source>
</evidence>
<comment type="caution">
    <text evidence="4">The sequence shown here is derived from an EMBL/GenBank/DDBJ whole genome shotgun (WGS) entry which is preliminary data.</text>
</comment>
<dbReference type="EMBL" id="JROC01000028">
    <property type="protein sequence ID" value="KGL67077.1"/>
    <property type="molecule type" value="Genomic_DNA"/>
</dbReference>
<keyword evidence="2 3" id="KW-1133">Transmembrane helix</keyword>
<sequence>MKKSATVRHLVFTALLTALTLIFGRFFLIPLPWTHGNINLCDVGIFIGAMLLGPWAGGFIGGFGAMFLDLISGFAQYAPFSFISHGLEGIVAGLVFKYVRGKWGRVAGVAAGTIVMVIGYFFSDAILYTWATGAAGIFPNLIQGIVGSVIALLIASPVEKAVHPALSSK</sequence>
<dbReference type="GO" id="GO:0016020">
    <property type="term" value="C:membrane"/>
    <property type="evidence" value="ECO:0007669"/>
    <property type="project" value="InterPro"/>
</dbReference>
<protein>
    <submittedName>
        <fullName evidence="4">Membrane protein</fullName>
    </submittedName>
</protein>
<dbReference type="PANTHER" id="PTHR37815:SF3">
    <property type="entry name" value="UPF0397 PROTEIN SPR0429"/>
    <property type="match status" value="1"/>
</dbReference>
<dbReference type="RefSeq" id="WP_034539747.1">
    <property type="nucleotide sequence ID" value="NZ_JBJNQK010000017.1"/>
</dbReference>
<keyword evidence="1 3" id="KW-0812">Transmembrane</keyword>
<feature type="transmembrane region" description="Helical" evidence="3">
    <location>
        <begin position="40"/>
        <end position="68"/>
    </location>
</feature>
<reference evidence="4 5" key="1">
    <citation type="submission" date="2014-09" db="EMBL/GenBank/DDBJ databases">
        <title>Lactobacillus mucosae CRL573 Genome Sequencing.</title>
        <authorList>
            <person name="Bleckwedel J."/>
            <person name="Teran L.C."/>
            <person name="Bonacina J."/>
            <person name="Saavedra L."/>
            <person name="Mozzi F.B."/>
            <person name="Raya R.R."/>
        </authorList>
    </citation>
    <scope>NUCLEOTIDE SEQUENCE [LARGE SCALE GENOMIC DNA]</scope>
    <source>
        <strain evidence="4 5">CRL573</strain>
    </source>
</reference>
<feature type="transmembrane region" description="Helical" evidence="3">
    <location>
        <begin position="6"/>
        <end position="28"/>
    </location>
</feature>
<evidence type="ECO:0000313" key="4">
    <source>
        <dbReference type="EMBL" id="KGL67077.1"/>
    </source>
</evidence>
<keyword evidence="3" id="KW-0472">Membrane</keyword>
<dbReference type="AlphaFoldDB" id="A0A099YCF9"/>
<dbReference type="Gene3D" id="1.10.1760.20">
    <property type="match status" value="1"/>
</dbReference>
<evidence type="ECO:0000256" key="3">
    <source>
        <dbReference type="SAM" id="Phobius"/>
    </source>
</evidence>
<dbReference type="Pfam" id="PF07155">
    <property type="entry name" value="ECF-ribofla_trS"/>
    <property type="match status" value="1"/>
</dbReference>
<organism evidence="4 5">
    <name type="scientific">Limosilactobacillus mucosae</name>
    <name type="common">Lactobacillus mucosae</name>
    <dbReference type="NCBI Taxonomy" id="97478"/>
    <lineage>
        <taxon>Bacteria</taxon>
        <taxon>Bacillati</taxon>
        <taxon>Bacillota</taxon>
        <taxon>Bacilli</taxon>
        <taxon>Lactobacillales</taxon>
        <taxon>Lactobacillaceae</taxon>
        <taxon>Limosilactobacillus</taxon>
    </lineage>
</organism>
<feature type="transmembrane region" description="Helical" evidence="3">
    <location>
        <begin position="74"/>
        <end position="96"/>
    </location>
</feature>
<name>A0A099YCF9_LIMMU</name>
<feature type="transmembrane region" description="Helical" evidence="3">
    <location>
        <begin position="128"/>
        <end position="154"/>
    </location>
</feature>
<gene>
    <name evidence="4" type="ORF">LX03_03735</name>
</gene>
<evidence type="ECO:0000256" key="2">
    <source>
        <dbReference type="ARBA" id="ARBA00022989"/>
    </source>
</evidence>
<accession>A0A099YCF9</accession>
<proteinExistence type="predicted"/>
<dbReference type="InterPro" id="IPR009825">
    <property type="entry name" value="ECF_substrate-spec-like"/>
</dbReference>
<dbReference type="PANTHER" id="PTHR37815">
    <property type="entry name" value="UPF0397 PROTEIN BC_2624-RELATED"/>
    <property type="match status" value="1"/>
</dbReference>
<dbReference type="Proteomes" id="UP000030001">
    <property type="component" value="Unassembled WGS sequence"/>
</dbReference>